<protein>
    <submittedName>
        <fullName evidence="2">Molybdopterin-guanine dinucleotide biosynthesis protein B</fullName>
    </submittedName>
</protein>
<dbReference type="GO" id="GO:0005525">
    <property type="term" value="F:GTP binding"/>
    <property type="evidence" value="ECO:0007669"/>
    <property type="project" value="InterPro"/>
</dbReference>
<dbReference type="Gene3D" id="3.40.50.300">
    <property type="entry name" value="P-loop containing nucleotide triphosphate hydrolases"/>
    <property type="match status" value="1"/>
</dbReference>
<evidence type="ECO:0000313" key="2">
    <source>
        <dbReference type="EMBL" id="TDK50183.1"/>
    </source>
</evidence>
<dbReference type="GO" id="GO:0006777">
    <property type="term" value="P:Mo-molybdopterin cofactor biosynthetic process"/>
    <property type="evidence" value="ECO:0007669"/>
    <property type="project" value="InterPro"/>
</dbReference>
<accession>A0A4R5VD16</accession>
<sequence>MRIYGVTGWKNAGKTGLMERLVAEITGRGITVSTVKHAHHSTDVDQPGRDSHRHREAGAHEVMLASPNRWALMHELRGAKEPPLEELLARLSPVDLVLVEGFKRDTHPKIEAHRAETGKPMLAADTPTVRAVAADRPQPGCALPVFDLDDTGAIADFILREVGL</sequence>
<proteinExistence type="predicted"/>
<evidence type="ECO:0000259" key="1">
    <source>
        <dbReference type="Pfam" id="PF03205"/>
    </source>
</evidence>
<dbReference type="EMBL" id="SMUV01000058">
    <property type="protein sequence ID" value="TDK50183.1"/>
    <property type="molecule type" value="Genomic_DNA"/>
</dbReference>
<dbReference type="SUPFAM" id="SSF52540">
    <property type="entry name" value="P-loop containing nucleoside triphosphate hydrolases"/>
    <property type="match status" value="1"/>
</dbReference>
<dbReference type="CDD" id="cd03116">
    <property type="entry name" value="MobB"/>
    <property type="match status" value="1"/>
</dbReference>
<dbReference type="OrthoDB" id="9804758at2"/>
<dbReference type="InterPro" id="IPR027417">
    <property type="entry name" value="P-loop_NTPase"/>
</dbReference>
<keyword evidence="3" id="KW-1185">Reference proteome</keyword>
<feature type="domain" description="Molybdopterin-guanine dinucleotide biosynthesis protein B (MobB)" evidence="1">
    <location>
        <begin position="4"/>
        <end position="135"/>
    </location>
</feature>
<organism evidence="2 3">
    <name type="scientific">Antarcticimicrobium luteum</name>
    <dbReference type="NCBI Taxonomy" id="2547397"/>
    <lineage>
        <taxon>Bacteria</taxon>
        <taxon>Pseudomonadati</taxon>
        <taxon>Pseudomonadota</taxon>
        <taxon>Alphaproteobacteria</taxon>
        <taxon>Rhodobacterales</taxon>
        <taxon>Paracoccaceae</taxon>
        <taxon>Antarcticimicrobium</taxon>
    </lineage>
</organism>
<dbReference type="InterPro" id="IPR004435">
    <property type="entry name" value="MobB_dom"/>
</dbReference>
<dbReference type="AlphaFoldDB" id="A0A4R5VD16"/>
<dbReference type="RefSeq" id="WP_133359055.1">
    <property type="nucleotide sequence ID" value="NZ_SMUV01000058.1"/>
</dbReference>
<gene>
    <name evidence="2" type="primary">mobB</name>
    <name evidence="2" type="ORF">E1832_07170</name>
</gene>
<name>A0A4R5VD16_9RHOB</name>
<dbReference type="InterPro" id="IPR052539">
    <property type="entry name" value="MGD_biosynthesis_adapter"/>
</dbReference>
<reference evidence="2 3" key="1">
    <citation type="submission" date="2019-03" db="EMBL/GenBank/DDBJ databases">
        <title>Ruegeria lutea sp. nov., a novel strain, isolated from marine sediment, the Masan Bay, South Korea.</title>
        <authorList>
            <person name="Kim J."/>
            <person name="Kim D.-Y."/>
            <person name="Lee S.-S."/>
        </authorList>
    </citation>
    <scope>NUCLEOTIDE SEQUENCE [LARGE SCALE GENOMIC DNA]</scope>
    <source>
        <strain evidence="2 3">318-1</strain>
    </source>
</reference>
<dbReference type="NCBIfam" id="TIGR00176">
    <property type="entry name" value="mobB"/>
    <property type="match status" value="1"/>
</dbReference>
<dbReference type="Pfam" id="PF03205">
    <property type="entry name" value="MobB"/>
    <property type="match status" value="1"/>
</dbReference>
<dbReference type="Proteomes" id="UP000295301">
    <property type="component" value="Unassembled WGS sequence"/>
</dbReference>
<evidence type="ECO:0000313" key="3">
    <source>
        <dbReference type="Proteomes" id="UP000295301"/>
    </source>
</evidence>
<dbReference type="PANTHER" id="PTHR40072:SF1">
    <property type="entry name" value="MOLYBDOPTERIN-GUANINE DINUCLEOTIDE BIOSYNTHESIS ADAPTER PROTEIN"/>
    <property type="match status" value="1"/>
</dbReference>
<comment type="caution">
    <text evidence="2">The sequence shown here is derived from an EMBL/GenBank/DDBJ whole genome shotgun (WGS) entry which is preliminary data.</text>
</comment>
<dbReference type="PANTHER" id="PTHR40072">
    <property type="entry name" value="MOLYBDOPTERIN-GUANINE DINUCLEOTIDE BIOSYNTHESIS ADAPTER PROTEIN-RELATED"/>
    <property type="match status" value="1"/>
</dbReference>